<feature type="domain" description="Amidohydrolase 3" evidence="1">
    <location>
        <begin position="46"/>
        <end position="170"/>
    </location>
</feature>
<dbReference type="SUPFAM" id="SSF51338">
    <property type="entry name" value="Composite domain of metallo-dependent hydrolases"/>
    <property type="match status" value="1"/>
</dbReference>
<dbReference type="Gene3D" id="3.20.20.140">
    <property type="entry name" value="Metal-dependent hydrolases"/>
    <property type="match status" value="2"/>
</dbReference>
<dbReference type="PANTHER" id="PTHR11647:SF1">
    <property type="entry name" value="COLLAPSIN RESPONSE MEDIATOR PROTEIN"/>
    <property type="match status" value="1"/>
</dbReference>
<dbReference type="InterPro" id="IPR011059">
    <property type="entry name" value="Metal-dep_hydrolase_composite"/>
</dbReference>
<dbReference type="Pfam" id="PF07969">
    <property type="entry name" value="Amidohydro_3"/>
    <property type="match status" value="2"/>
</dbReference>
<evidence type="ECO:0000313" key="3">
    <source>
        <dbReference type="Proteomes" id="UP000219327"/>
    </source>
</evidence>
<dbReference type="AlphaFoldDB" id="A0A2A5WY35"/>
<dbReference type="GO" id="GO:0005829">
    <property type="term" value="C:cytosol"/>
    <property type="evidence" value="ECO:0007669"/>
    <property type="project" value="TreeGrafter"/>
</dbReference>
<comment type="caution">
    <text evidence="2">The sequence shown here is derived from an EMBL/GenBank/DDBJ whole genome shotgun (WGS) entry which is preliminary data.</text>
</comment>
<dbReference type="PANTHER" id="PTHR11647">
    <property type="entry name" value="HYDRANTOINASE/DIHYDROPYRIMIDINASE FAMILY MEMBER"/>
    <property type="match status" value="1"/>
</dbReference>
<proteinExistence type="predicted"/>
<protein>
    <recommendedName>
        <fullName evidence="1">Amidohydrolase 3 domain-containing protein</fullName>
    </recommendedName>
</protein>
<gene>
    <name evidence="2" type="ORF">CNE99_02535</name>
</gene>
<dbReference type="Proteomes" id="UP000219327">
    <property type="component" value="Unassembled WGS sequence"/>
</dbReference>
<organism evidence="2 3">
    <name type="scientific">OM182 bacterium MED-G24</name>
    <dbReference type="NCBI Taxonomy" id="1986255"/>
    <lineage>
        <taxon>Bacteria</taxon>
        <taxon>Pseudomonadati</taxon>
        <taxon>Pseudomonadota</taxon>
        <taxon>Gammaproteobacteria</taxon>
        <taxon>OMG group</taxon>
        <taxon>OM182 clade</taxon>
    </lineage>
</organism>
<accession>A0A2A5WY35</accession>
<evidence type="ECO:0000313" key="2">
    <source>
        <dbReference type="EMBL" id="PDH40976.1"/>
    </source>
</evidence>
<dbReference type="EMBL" id="NTKD01000007">
    <property type="protein sequence ID" value="PDH40976.1"/>
    <property type="molecule type" value="Genomic_DNA"/>
</dbReference>
<sequence length="582" mass="63983">MSHDLIIRGGSVVDGTGAEPYTADIAIDGKEITKIGRVSAPGKRDIDARGLIVTPGFVDLHTHLDAQIGWDPEVTSISWHGVTTALLGNCGVTFAPCKPDDHGLLAAMMETVEDIPRRAILEGLPWNWKSYGEYLNSIEAMAPAINVCGMVGHCALRYYVMGDRGIDEPEGDLQDLLATRHRYHSDSIDDIEGTGLRRPSIDEVRQIAALAGQSVKEGAIGFSTNRMSGHHLPDGRAIPGTYAHRDEIRAIAREVGAHGGIMQTVFGMPTDMRFDDEFELLAYEAEVAQCALFSANVEMGVNKQDVRVQQLLSAGLNVASVTVPRAGGGVGGLLVGNFFRSDSWKKLNDMPAEHRLQAIREPYFREKLINEIKDRTDGKATRRWFWMGNKDRPRYTHALNESLYDMAQSAGEHPVETWLRLTDESDGNALFHMRGFNVDIDGVEELIKTDWVVPAQGDAGAHVSQMNDSGCTSFVLSHWVRDQGALSLPQAIRKLTSMPANLLGLSDRGVLAVGKKADLNVIDFEQVAERQPEIVHDMPFDAPRFIQRGTGYRATVCNGTITLENDELTGNRGGRVIRSYDR</sequence>
<dbReference type="Gene3D" id="2.30.40.10">
    <property type="entry name" value="Urease, subunit C, domain 1"/>
    <property type="match status" value="1"/>
</dbReference>
<dbReference type="InterPro" id="IPR013108">
    <property type="entry name" value="Amidohydro_3"/>
</dbReference>
<evidence type="ECO:0000259" key="1">
    <source>
        <dbReference type="Pfam" id="PF07969"/>
    </source>
</evidence>
<dbReference type="InterPro" id="IPR050378">
    <property type="entry name" value="Metallo-dep_Hydrolases_sf"/>
</dbReference>
<feature type="domain" description="Amidohydrolase 3" evidence="1">
    <location>
        <begin position="441"/>
        <end position="561"/>
    </location>
</feature>
<dbReference type="InterPro" id="IPR032466">
    <property type="entry name" value="Metal_Hydrolase"/>
</dbReference>
<dbReference type="GO" id="GO:0016812">
    <property type="term" value="F:hydrolase activity, acting on carbon-nitrogen (but not peptide) bonds, in cyclic amides"/>
    <property type="evidence" value="ECO:0007669"/>
    <property type="project" value="TreeGrafter"/>
</dbReference>
<reference evidence="2 3" key="1">
    <citation type="submission" date="2017-08" db="EMBL/GenBank/DDBJ databases">
        <title>Fine stratification of microbial communities through a metagenomic profile of the photic zone.</title>
        <authorList>
            <person name="Haro-Moreno J.M."/>
            <person name="Lopez-Perez M."/>
            <person name="De La Torre J."/>
            <person name="Picazo A."/>
            <person name="Camacho A."/>
            <person name="Rodriguez-Valera F."/>
        </authorList>
    </citation>
    <scope>NUCLEOTIDE SEQUENCE [LARGE SCALE GENOMIC DNA]</scope>
    <source>
        <strain evidence="2">MED-G24</strain>
    </source>
</reference>
<dbReference type="SUPFAM" id="SSF51556">
    <property type="entry name" value="Metallo-dependent hydrolases"/>
    <property type="match status" value="1"/>
</dbReference>
<name>A0A2A5WY35_9GAMM</name>